<dbReference type="InterPro" id="IPR029044">
    <property type="entry name" value="Nucleotide-diphossugar_trans"/>
</dbReference>
<dbReference type="Proteomes" id="UP001198806">
    <property type="component" value="Unassembled WGS sequence"/>
</dbReference>
<reference evidence="1" key="1">
    <citation type="submission" date="2021-10" db="EMBL/GenBank/DDBJ databases">
        <title>Collection of gut derived symbiotic bacterial strains cultured from healthy donors.</title>
        <authorList>
            <person name="Lin H."/>
            <person name="Littmann E."/>
            <person name="Kohout C."/>
            <person name="Pamer E.G."/>
        </authorList>
    </citation>
    <scope>NUCLEOTIDE SEQUENCE</scope>
    <source>
        <strain evidence="1">DFI.2.94</strain>
    </source>
</reference>
<protein>
    <submittedName>
        <fullName evidence="1">Uncharacterized protein</fullName>
    </submittedName>
</protein>
<name>A0AAP2QBR0_PARDI</name>
<evidence type="ECO:0000313" key="1">
    <source>
        <dbReference type="EMBL" id="MCB6520571.1"/>
    </source>
</evidence>
<feature type="non-terminal residue" evidence="1">
    <location>
        <position position="69"/>
    </location>
</feature>
<feature type="non-terminal residue" evidence="1">
    <location>
        <position position="1"/>
    </location>
</feature>
<dbReference type="Gene3D" id="3.90.550.10">
    <property type="entry name" value="Spore Coat Polysaccharide Biosynthesis Protein SpsA, Chain A"/>
    <property type="match status" value="1"/>
</dbReference>
<accession>A0AAP2QBR0</accession>
<gene>
    <name evidence="1" type="ORF">LI194_22610</name>
</gene>
<organism evidence="1 2">
    <name type="scientific">Parabacteroides distasonis</name>
    <dbReference type="NCBI Taxonomy" id="823"/>
    <lineage>
        <taxon>Bacteria</taxon>
        <taxon>Pseudomonadati</taxon>
        <taxon>Bacteroidota</taxon>
        <taxon>Bacteroidia</taxon>
        <taxon>Bacteroidales</taxon>
        <taxon>Tannerellaceae</taxon>
        <taxon>Parabacteroides</taxon>
    </lineage>
</organism>
<comment type="caution">
    <text evidence="1">The sequence shown here is derived from an EMBL/GenBank/DDBJ whole genome shotgun (WGS) entry which is preliminary data.</text>
</comment>
<dbReference type="EMBL" id="JAJCNI010000270">
    <property type="protein sequence ID" value="MCB6520571.1"/>
    <property type="molecule type" value="Genomic_DNA"/>
</dbReference>
<proteinExistence type="predicted"/>
<dbReference type="AlphaFoldDB" id="A0AAP2QBR0"/>
<evidence type="ECO:0000313" key="2">
    <source>
        <dbReference type="Proteomes" id="UP001198806"/>
    </source>
</evidence>
<sequence>YIKKIGVDGFLHPLLPEATNAYKYNGALYLTRRDTLMNENSLYGMRIRPYLMPPERSVDVDIEMDFRLA</sequence>
<dbReference type="SUPFAM" id="SSF53448">
    <property type="entry name" value="Nucleotide-diphospho-sugar transferases"/>
    <property type="match status" value="1"/>
</dbReference>